<dbReference type="EMBL" id="RRYP01007741">
    <property type="protein sequence ID" value="TNV80270.1"/>
    <property type="molecule type" value="Genomic_DNA"/>
</dbReference>
<keyword evidence="2" id="KW-1185">Reference proteome</keyword>
<evidence type="ECO:0000313" key="2">
    <source>
        <dbReference type="Proteomes" id="UP000785679"/>
    </source>
</evidence>
<gene>
    <name evidence="1" type="ORF">FGO68_gene2648</name>
</gene>
<name>A0A8J8T3A8_HALGN</name>
<dbReference type="Proteomes" id="UP000785679">
    <property type="component" value="Unassembled WGS sequence"/>
</dbReference>
<protein>
    <submittedName>
        <fullName evidence="1">Uncharacterized protein</fullName>
    </submittedName>
</protein>
<evidence type="ECO:0000313" key="1">
    <source>
        <dbReference type="EMBL" id="TNV80270.1"/>
    </source>
</evidence>
<dbReference type="AlphaFoldDB" id="A0A8J8T3A8"/>
<organism evidence="1 2">
    <name type="scientific">Halteria grandinella</name>
    <dbReference type="NCBI Taxonomy" id="5974"/>
    <lineage>
        <taxon>Eukaryota</taxon>
        <taxon>Sar</taxon>
        <taxon>Alveolata</taxon>
        <taxon>Ciliophora</taxon>
        <taxon>Intramacronucleata</taxon>
        <taxon>Spirotrichea</taxon>
        <taxon>Stichotrichia</taxon>
        <taxon>Sporadotrichida</taxon>
        <taxon>Halteriidae</taxon>
        <taxon>Halteria</taxon>
    </lineage>
</organism>
<reference evidence="1" key="1">
    <citation type="submission" date="2019-06" db="EMBL/GenBank/DDBJ databases">
        <authorList>
            <person name="Zheng W."/>
        </authorList>
    </citation>
    <scope>NUCLEOTIDE SEQUENCE</scope>
    <source>
        <strain evidence="1">QDHG01</strain>
    </source>
</reference>
<sequence>MHELMHKCQSFYNQNHLFETEEYPWNRMYQRICPAIFRQSLQMLHPFSASAKYFNIQIYPIQRGQQGQWLNPYPMILWKSKSNARACEAFLMESNWTSPNLQAFPCDLKVIFPVVIDRLPQLHFLVYFILVRPSSQTAYSTIFFYYYFLYSLLEPNGTSFLASIQMKRKSCL</sequence>
<proteinExistence type="predicted"/>
<comment type="caution">
    <text evidence="1">The sequence shown here is derived from an EMBL/GenBank/DDBJ whole genome shotgun (WGS) entry which is preliminary data.</text>
</comment>
<accession>A0A8J8T3A8</accession>